<proteinExistence type="predicted"/>
<comment type="caution">
    <text evidence="1">The sequence shown here is derived from an EMBL/GenBank/DDBJ whole genome shotgun (WGS) entry which is preliminary data.</text>
</comment>
<reference evidence="1 2" key="1">
    <citation type="journal article" date="2024" name="Science">
        <title>Giant polyketide synthase enzymes in the biosynthesis of giant marine polyether toxins.</title>
        <authorList>
            <person name="Fallon T.R."/>
            <person name="Shende V.V."/>
            <person name="Wierzbicki I.H."/>
            <person name="Pendleton A.L."/>
            <person name="Watervoot N.F."/>
            <person name="Auber R.P."/>
            <person name="Gonzalez D.J."/>
            <person name="Wisecaver J.H."/>
            <person name="Moore B.S."/>
        </authorList>
    </citation>
    <scope>NUCLEOTIDE SEQUENCE [LARGE SCALE GENOMIC DNA]</scope>
    <source>
        <strain evidence="1 2">12B1</strain>
    </source>
</reference>
<evidence type="ECO:0000313" key="2">
    <source>
        <dbReference type="Proteomes" id="UP001515480"/>
    </source>
</evidence>
<dbReference type="Proteomes" id="UP001515480">
    <property type="component" value="Unassembled WGS sequence"/>
</dbReference>
<accession>A0AB34IIB3</accession>
<protein>
    <submittedName>
        <fullName evidence="1">Uncharacterized protein</fullName>
    </submittedName>
</protein>
<keyword evidence="2" id="KW-1185">Reference proteome</keyword>
<dbReference type="AlphaFoldDB" id="A0AB34IIB3"/>
<gene>
    <name evidence="1" type="ORF">AB1Y20_013613</name>
</gene>
<name>A0AB34IIB3_PRYPA</name>
<organism evidence="1 2">
    <name type="scientific">Prymnesium parvum</name>
    <name type="common">Toxic golden alga</name>
    <dbReference type="NCBI Taxonomy" id="97485"/>
    <lineage>
        <taxon>Eukaryota</taxon>
        <taxon>Haptista</taxon>
        <taxon>Haptophyta</taxon>
        <taxon>Prymnesiophyceae</taxon>
        <taxon>Prymnesiales</taxon>
        <taxon>Prymnesiaceae</taxon>
        <taxon>Prymnesium</taxon>
    </lineage>
</organism>
<evidence type="ECO:0000313" key="1">
    <source>
        <dbReference type="EMBL" id="KAL1499100.1"/>
    </source>
</evidence>
<dbReference type="EMBL" id="JBGBPQ010000026">
    <property type="protein sequence ID" value="KAL1499100.1"/>
    <property type="molecule type" value="Genomic_DNA"/>
</dbReference>
<sequence length="83" mass="10007">MVDDRIFTYKHLNIMLMIYEKKKGMDEIERRSVKARREQVWQYMNDEEHGVLEGWLKFLLRKAAKVFNRTTGYEQMSTCAVSN</sequence>